<protein>
    <submittedName>
        <fullName evidence="2">Reverse transcriptase RNase H-like domain-containing protein</fullName>
    </submittedName>
</protein>
<proteinExistence type="predicted"/>
<sequence length="92" mass="10550">VLTDHKLLEWLKEEKHCNSRLQGFTINLQDYDYKVEYVKGKGNAYTDFLSRKDECEKPPIPPTEELADEIFGQQFCATGEVLDADPIMASSH</sequence>
<name>A0A915KFE9_ROMCU</name>
<keyword evidence="1" id="KW-1185">Reference proteome</keyword>
<evidence type="ECO:0000313" key="2">
    <source>
        <dbReference type="WBParaSite" id="nRc.2.0.1.t37538-RA"/>
    </source>
</evidence>
<evidence type="ECO:0000313" key="1">
    <source>
        <dbReference type="Proteomes" id="UP000887565"/>
    </source>
</evidence>
<reference evidence="2" key="1">
    <citation type="submission" date="2022-11" db="UniProtKB">
        <authorList>
            <consortium name="WormBaseParasite"/>
        </authorList>
    </citation>
    <scope>IDENTIFICATION</scope>
</reference>
<dbReference type="Proteomes" id="UP000887565">
    <property type="component" value="Unplaced"/>
</dbReference>
<organism evidence="1 2">
    <name type="scientific">Romanomermis culicivorax</name>
    <name type="common">Nematode worm</name>
    <dbReference type="NCBI Taxonomy" id="13658"/>
    <lineage>
        <taxon>Eukaryota</taxon>
        <taxon>Metazoa</taxon>
        <taxon>Ecdysozoa</taxon>
        <taxon>Nematoda</taxon>
        <taxon>Enoplea</taxon>
        <taxon>Dorylaimia</taxon>
        <taxon>Mermithida</taxon>
        <taxon>Mermithoidea</taxon>
        <taxon>Mermithidae</taxon>
        <taxon>Romanomermis</taxon>
    </lineage>
</organism>
<dbReference type="AlphaFoldDB" id="A0A915KFE9"/>
<dbReference type="WBParaSite" id="nRc.2.0.1.t37538-RA">
    <property type="protein sequence ID" value="nRc.2.0.1.t37538-RA"/>
    <property type="gene ID" value="nRc.2.0.1.g37538"/>
</dbReference>
<accession>A0A915KFE9</accession>